<feature type="compositionally biased region" description="Polar residues" evidence="1">
    <location>
        <begin position="1"/>
        <end position="11"/>
    </location>
</feature>
<comment type="caution">
    <text evidence="3">The sequence shown here is derived from an EMBL/GenBank/DDBJ whole genome shotgun (WGS) entry which is preliminary data.</text>
</comment>
<dbReference type="InterPro" id="IPR036047">
    <property type="entry name" value="F-box-like_dom_sf"/>
</dbReference>
<name>A0A2K0UJ32_TRIHA</name>
<dbReference type="AlphaFoldDB" id="A0A2K0UJ32"/>
<gene>
    <name evidence="3" type="ORF">THARTR1_01961</name>
</gene>
<proteinExistence type="predicted"/>
<evidence type="ECO:0000313" key="3">
    <source>
        <dbReference type="EMBL" id="PNP57803.1"/>
    </source>
</evidence>
<feature type="domain" description="F-box" evidence="2">
    <location>
        <begin position="47"/>
        <end position="95"/>
    </location>
</feature>
<accession>A0A2K0UJ32</accession>
<dbReference type="InterPro" id="IPR001810">
    <property type="entry name" value="F-box_dom"/>
</dbReference>
<protein>
    <recommendedName>
        <fullName evidence="2">F-box domain-containing protein</fullName>
    </recommendedName>
</protein>
<dbReference type="Proteomes" id="UP000236290">
    <property type="component" value="Unassembled WGS sequence"/>
</dbReference>
<evidence type="ECO:0000313" key="4">
    <source>
        <dbReference type="Proteomes" id="UP000236290"/>
    </source>
</evidence>
<dbReference type="EMBL" id="MTYI01000023">
    <property type="protein sequence ID" value="PNP57803.1"/>
    <property type="molecule type" value="Genomic_DNA"/>
</dbReference>
<sequence length="577" mass="65823">MDDDSPNQSPRADSHGTRGTVLEAAQPIHPTSFQLPKPDLEPSSESPCLLTGLPRELLLDIVSRLENSDIKNLRLSCKLLASTAALRIHRVFLSANPLNVNVFRAIADHEQYRHGVTDIVYDDARLPRSAFEAYAIRQPEMLLPSDPLNLWQPEFQPTAQEADEEWFQNARKENLREISCHDSHTNGQWDSPARTAQAESQMSYLASWVYYQDLVRQQDEVIASGSDEEAFLYGLRRFPSLRTVTVTPAAHGMLFSPLHMTPMIRAFPLGFNYPLPRGWPARDDLEPASEAPPWVDDEDEAWAGQIKANWRGFLLVAHALAQERHHHQVSEFLIDSNYLQTGISGRLFEQPCEAYADIASILELPSLRRFHLSLNLEGQQYYDWQAFRSGLMKEALSKAVNLEQFTLATDMTLDEMDEEVPPLLGDIIPISCWPKLRHFKLWNWHIKHNSDLLSFLAQLPQTLESLELGALAFYYYEEDYIDLVQGMRDILGWRERKIRPRVKITVPRPGYYRDGHTVQVDKEVEEFLYGCGDNPFAGGSNGGEMPPRGVGVTRDAFLKDFEGPWELFPWQHARTSG</sequence>
<dbReference type="OrthoDB" id="5422579at2759"/>
<dbReference type="Pfam" id="PF00646">
    <property type="entry name" value="F-box"/>
    <property type="match status" value="1"/>
</dbReference>
<dbReference type="PROSITE" id="PS50181">
    <property type="entry name" value="FBOX"/>
    <property type="match status" value="1"/>
</dbReference>
<evidence type="ECO:0000259" key="2">
    <source>
        <dbReference type="PROSITE" id="PS50181"/>
    </source>
</evidence>
<dbReference type="SUPFAM" id="SSF81383">
    <property type="entry name" value="F-box domain"/>
    <property type="match status" value="1"/>
</dbReference>
<organism evidence="3 4">
    <name type="scientific">Trichoderma harzianum</name>
    <name type="common">Hypocrea lixii</name>
    <dbReference type="NCBI Taxonomy" id="5544"/>
    <lineage>
        <taxon>Eukaryota</taxon>
        <taxon>Fungi</taxon>
        <taxon>Dikarya</taxon>
        <taxon>Ascomycota</taxon>
        <taxon>Pezizomycotina</taxon>
        <taxon>Sordariomycetes</taxon>
        <taxon>Hypocreomycetidae</taxon>
        <taxon>Hypocreales</taxon>
        <taxon>Hypocreaceae</taxon>
        <taxon>Trichoderma</taxon>
    </lineage>
</organism>
<feature type="region of interest" description="Disordered" evidence="1">
    <location>
        <begin position="1"/>
        <end position="46"/>
    </location>
</feature>
<reference evidence="3 4" key="1">
    <citation type="submission" date="2017-02" db="EMBL/GenBank/DDBJ databases">
        <title>Genomes of Trichoderma spp. with biocontrol activity.</title>
        <authorList>
            <person name="Gardiner D."/>
            <person name="Kazan K."/>
            <person name="Vos C."/>
            <person name="Harvey P."/>
        </authorList>
    </citation>
    <scope>NUCLEOTIDE SEQUENCE [LARGE SCALE GENOMIC DNA]</scope>
    <source>
        <strain evidence="3 4">Tr1</strain>
    </source>
</reference>
<evidence type="ECO:0000256" key="1">
    <source>
        <dbReference type="SAM" id="MobiDB-lite"/>
    </source>
</evidence>